<dbReference type="EC" id="2.3.1.-" evidence="2"/>
<dbReference type="SUPFAM" id="SSF55729">
    <property type="entry name" value="Acyl-CoA N-acyltransferases (Nat)"/>
    <property type="match status" value="1"/>
</dbReference>
<dbReference type="InterPro" id="IPR000182">
    <property type="entry name" value="GNAT_dom"/>
</dbReference>
<dbReference type="InterPro" id="IPR013653">
    <property type="entry name" value="GCN5-like_dom"/>
</dbReference>
<gene>
    <name evidence="2" type="ORF">K7G82_01825</name>
</gene>
<name>A0ABS7PJU1_9SPHN</name>
<dbReference type="Gene3D" id="3.40.630.30">
    <property type="match status" value="1"/>
</dbReference>
<dbReference type="Pfam" id="PF08445">
    <property type="entry name" value="FR47"/>
    <property type="match status" value="1"/>
</dbReference>
<dbReference type="GO" id="GO:0016746">
    <property type="term" value="F:acyltransferase activity"/>
    <property type="evidence" value="ECO:0007669"/>
    <property type="project" value="UniProtKB-KW"/>
</dbReference>
<dbReference type="Proteomes" id="UP000706039">
    <property type="component" value="Unassembled WGS sequence"/>
</dbReference>
<feature type="domain" description="N-acetyltransferase" evidence="1">
    <location>
        <begin position="106"/>
        <end position="233"/>
    </location>
</feature>
<comment type="caution">
    <text evidence="2">The sequence shown here is derived from an EMBL/GenBank/DDBJ whole genome shotgun (WGS) entry which is preliminary data.</text>
</comment>
<keyword evidence="2" id="KW-0808">Transferase</keyword>
<evidence type="ECO:0000313" key="2">
    <source>
        <dbReference type="EMBL" id="MBY8821010.1"/>
    </source>
</evidence>
<protein>
    <submittedName>
        <fullName evidence="2">GNAT family N-acetyltransferase</fullName>
        <ecNumber evidence="2">2.3.1.-</ecNumber>
    </submittedName>
</protein>
<organism evidence="2 3">
    <name type="scientific">Sphingomonas colocasiae</name>
    <dbReference type="NCBI Taxonomy" id="1848973"/>
    <lineage>
        <taxon>Bacteria</taxon>
        <taxon>Pseudomonadati</taxon>
        <taxon>Pseudomonadota</taxon>
        <taxon>Alphaproteobacteria</taxon>
        <taxon>Sphingomonadales</taxon>
        <taxon>Sphingomonadaceae</taxon>
        <taxon>Sphingomonas</taxon>
    </lineage>
</organism>
<keyword evidence="2" id="KW-0012">Acyltransferase</keyword>
<dbReference type="RefSeq" id="WP_222988101.1">
    <property type="nucleotide sequence ID" value="NZ_JAINVV010000001.1"/>
</dbReference>
<reference evidence="2 3" key="1">
    <citation type="submission" date="2021-08" db="EMBL/GenBank/DDBJ databases">
        <authorList>
            <person name="Tuo L."/>
        </authorList>
    </citation>
    <scope>NUCLEOTIDE SEQUENCE [LARGE SCALE GENOMIC DNA]</scope>
    <source>
        <strain evidence="2 3">JCM 31229</strain>
    </source>
</reference>
<dbReference type="InterPro" id="IPR016181">
    <property type="entry name" value="Acyl_CoA_acyltransferase"/>
</dbReference>
<sequence length="233" mass="25236">MSRHQSIADAHPLDRPIWSSLTTGWAHVAEGDDRARRLDPLYGPFGAPADASPENAEALAALIPSGGELWLVGEKNVVASPGTVIRRTALLHQMVADIVAPPAKPIDFVPLDESDAVEMRALALLTKPGPFFERTHRLGAFIGVRIDGQLVAMAGERMRINEFTEVSGVCTHPDHRGKGYAGALMRIVSARIVARGERPFLHTYADNVTAIALYETLGFRLRTPLDMTVLACA</sequence>
<dbReference type="PROSITE" id="PS51186">
    <property type="entry name" value="GNAT"/>
    <property type="match status" value="1"/>
</dbReference>
<dbReference type="EMBL" id="JAINVV010000001">
    <property type="protein sequence ID" value="MBY8821010.1"/>
    <property type="molecule type" value="Genomic_DNA"/>
</dbReference>
<accession>A0ABS7PJU1</accession>
<proteinExistence type="predicted"/>
<dbReference type="CDD" id="cd04301">
    <property type="entry name" value="NAT_SF"/>
    <property type="match status" value="1"/>
</dbReference>
<evidence type="ECO:0000259" key="1">
    <source>
        <dbReference type="PROSITE" id="PS51186"/>
    </source>
</evidence>
<evidence type="ECO:0000313" key="3">
    <source>
        <dbReference type="Proteomes" id="UP000706039"/>
    </source>
</evidence>
<keyword evidence="3" id="KW-1185">Reference proteome</keyword>